<evidence type="ECO:0000256" key="1">
    <source>
        <dbReference type="RuleBase" id="RU003651"/>
    </source>
</evidence>
<dbReference type="GO" id="GO:0005886">
    <property type="term" value="C:plasma membrane"/>
    <property type="evidence" value="ECO:0007669"/>
    <property type="project" value="TreeGrafter"/>
</dbReference>
<evidence type="ECO:0000259" key="3">
    <source>
        <dbReference type="SMART" id="SM00382"/>
    </source>
</evidence>
<feature type="region of interest" description="Disordered" evidence="2">
    <location>
        <begin position="357"/>
        <end position="385"/>
    </location>
</feature>
<accession>A0A7W9YYL3</accession>
<dbReference type="PROSITE" id="PS00674">
    <property type="entry name" value="AAA"/>
    <property type="match status" value="1"/>
</dbReference>
<dbReference type="EMBL" id="JACHEJ010000007">
    <property type="protein sequence ID" value="MBB6180792.1"/>
    <property type="molecule type" value="Genomic_DNA"/>
</dbReference>
<sequence>METVTDRISRYLLRRIRRRAVLDLYESAAVVELLTSRFVDGSEDSGTAWSITRAAMALLTGDPAKDRAAVARALQRARPIAPSDETEMYDFSSQAEHPVIRELQDICDGEPSTAGASDEAGLADRERRLATIRLLTLLREHLPRPNAVQVAVALLVARAVGNSVDDVQALVKVLCRSSPFLSISVPVSQFERRFGMQLEEGLIIPSRCVLSDVMKGPGISGRYNEKWRSRPHRKIATLSGQEARKANELSLRRYIADVLLAADRPLVIADEAPGTALPLVARTPDLALAGQPIDRELIAELLLVCLAIAPKRSLKVMEGMKLDPTGLGLDDLALAVRPGRHVAEVIRLLGELAERNRGSVKEEDGEESWTEGLSSTGRSGAAGKGKAGALAGEVIEPEPLEVTEAEGQGTGKRLKPRPLRRPLRVEKLAGYGEARQWALDLKEDLDLWREGQLNWPEMSTKLLLSGPPGTGKTTFARALCNTLQVPLVATSVATWLEPGYLGDVLKCITATFAAASGKAPCILFIDELDNIGSRGRNTGKHYDDYWTSLINRLLELLDGAAKTEGVIVVGATNLPGNIDPALLRSGRLEKHVVIPPPDTDAMVGILVHHLGDDLAAILKSAPAAPSPRNAEKLADTLPNPIPTTPVTGSIAEQRSCPAEWCSWVIAKPLASAPSKVL</sequence>
<comment type="caution">
    <text evidence="4">The sequence shown here is derived from an EMBL/GenBank/DDBJ whole genome shotgun (WGS) entry which is preliminary data.</text>
</comment>
<dbReference type="GO" id="GO:0005524">
    <property type="term" value="F:ATP binding"/>
    <property type="evidence" value="ECO:0007669"/>
    <property type="project" value="UniProtKB-KW"/>
</dbReference>
<dbReference type="InterPro" id="IPR003593">
    <property type="entry name" value="AAA+_ATPase"/>
</dbReference>
<dbReference type="GO" id="GO:0016887">
    <property type="term" value="F:ATP hydrolysis activity"/>
    <property type="evidence" value="ECO:0007669"/>
    <property type="project" value="InterPro"/>
</dbReference>
<feature type="domain" description="AAA+ ATPase" evidence="3">
    <location>
        <begin position="458"/>
        <end position="598"/>
    </location>
</feature>
<dbReference type="SMART" id="SM00382">
    <property type="entry name" value="AAA"/>
    <property type="match status" value="1"/>
</dbReference>
<dbReference type="GO" id="GO:0006508">
    <property type="term" value="P:proteolysis"/>
    <property type="evidence" value="ECO:0007669"/>
    <property type="project" value="TreeGrafter"/>
</dbReference>
<dbReference type="GO" id="GO:0004176">
    <property type="term" value="F:ATP-dependent peptidase activity"/>
    <property type="evidence" value="ECO:0007669"/>
    <property type="project" value="TreeGrafter"/>
</dbReference>
<dbReference type="Proteomes" id="UP000535501">
    <property type="component" value="Unassembled WGS sequence"/>
</dbReference>
<dbReference type="SUPFAM" id="SSF52540">
    <property type="entry name" value="P-loop containing nucleoside triphosphate hydrolases"/>
    <property type="match status" value="1"/>
</dbReference>
<dbReference type="CDD" id="cd19481">
    <property type="entry name" value="RecA-like_protease"/>
    <property type="match status" value="1"/>
</dbReference>
<reference evidence="4 5" key="1">
    <citation type="submission" date="2020-08" db="EMBL/GenBank/DDBJ databases">
        <title>Genomic Encyclopedia of Type Strains, Phase IV (KMG-IV): sequencing the most valuable type-strain genomes for metagenomic binning, comparative biology and taxonomic classification.</title>
        <authorList>
            <person name="Goeker M."/>
        </authorList>
    </citation>
    <scope>NUCLEOTIDE SEQUENCE [LARGE SCALE GENOMIC DNA]</scope>
    <source>
        <strain evidence="4 5">DSM 102134</strain>
    </source>
</reference>
<evidence type="ECO:0000313" key="5">
    <source>
        <dbReference type="Proteomes" id="UP000535501"/>
    </source>
</evidence>
<proteinExistence type="inferred from homology"/>
<keyword evidence="5" id="KW-1185">Reference proteome</keyword>
<gene>
    <name evidence="4" type="ORF">HNQ75_002775</name>
</gene>
<dbReference type="PANTHER" id="PTHR23076:SF97">
    <property type="entry name" value="ATP-DEPENDENT ZINC METALLOPROTEASE YME1L1"/>
    <property type="match status" value="1"/>
</dbReference>
<dbReference type="Pfam" id="PF00004">
    <property type="entry name" value="AAA"/>
    <property type="match status" value="1"/>
</dbReference>
<dbReference type="Gene3D" id="3.40.50.300">
    <property type="entry name" value="P-loop containing nucleotide triphosphate hydrolases"/>
    <property type="match status" value="1"/>
</dbReference>
<keyword evidence="1" id="KW-0547">Nucleotide-binding</keyword>
<protein>
    <recommendedName>
        <fullName evidence="3">AAA+ ATPase domain-containing protein</fullName>
    </recommendedName>
</protein>
<comment type="similarity">
    <text evidence="1">Belongs to the AAA ATPase family.</text>
</comment>
<dbReference type="PANTHER" id="PTHR23076">
    <property type="entry name" value="METALLOPROTEASE M41 FTSH"/>
    <property type="match status" value="1"/>
</dbReference>
<dbReference type="AlphaFoldDB" id="A0A7W9YYL3"/>
<evidence type="ECO:0000313" key="4">
    <source>
        <dbReference type="EMBL" id="MBB6180792.1"/>
    </source>
</evidence>
<dbReference type="InterPro" id="IPR003959">
    <property type="entry name" value="ATPase_AAA_core"/>
</dbReference>
<keyword evidence="1" id="KW-0067">ATP-binding</keyword>
<dbReference type="RefSeq" id="WP_152338421.1">
    <property type="nucleotide sequence ID" value="NZ_JACHEJ010000007.1"/>
</dbReference>
<evidence type="ECO:0000256" key="2">
    <source>
        <dbReference type="SAM" id="MobiDB-lite"/>
    </source>
</evidence>
<dbReference type="GO" id="GO:0030163">
    <property type="term" value="P:protein catabolic process"/>
    <property type="evidence" value="ECO:0007669"/>
    <property type="project" value="TreeGrafter"/>
</dbReference>
<name>A0A7W9YYL3_9HYPH</name>
<organism evidence="4 5">
    <name type="scientific">Pseudorhizobium flavum</name>
    <dbReference type="NCBI Taxonomy" id="1335061"/>
    <lineage>
        <taxon>Bacteria</taxon>
        <taxon>Pseudomonadati</taxon>
        <taxon>Pseudomonadota</taxon>
        <taxon>Alphaproteobacteria</taxon>
        <taxon>Hyphomicrobiales</taxon>
        <taxon>Rhizobiaceae</taxon>
        <taxon>Rhizobium/Agrobacterium group</taxon>
        <taxon>Pseudorhizobium</taxon>
    </lineage>
</organism>
<dbReference type="InterPro" id="IPR027417">
    <property type="entry name" value="P-loop_NTPase"/>
</dbReference>
<dbReference type="InterPro" id="IPR003960">
    <property type="entry name" value="ATPase_AAA_CS"/>
</dbReference>